<comment type="caution">
    <text evidence="1">The sequence shown here is derived from an EMBL/GenBank/DDBJ whole genome shotgun (WGS) entry which is preliminary data.</text>
</comment>
<protein>
    <submittedName>
        <fullName evidence="1">Uncharacterized protein</fullName>
    </submittedName>
</protein>
<dbReference type="AlphaFoldDB" id="A0A2B0MZB5"/>
<organism evidence="1 2">
    <name type="scientific">Bacillus cereus</name>
    <dbReference type="NCBI Taxonomy" id="1396"/>
    <lineage>
        <taxon>Bacteria</taxon>
        <taxon>Bacillati</taxon>
        <taxon>Bacillota</taxon>
        <taxon>Bacilli</taxon>
        <taxon>Bacillales</taxon>
        <taxon>Bacillaceae</taxon>
        <taxon>Bacillus</taxon>
        <taxon>Bacillus cereus group</taxon>
    </lineage>
</organism>
<accession>A0A2B0MZB5</accession>
<evidence type="ECO:0000313" key="1">
    <source>
        <dbReference type="EMBL" id="PFK46219.1"/>
    </source>
</evidence>
<dbReference type="EMBL" id="NUWN01000021">
    <property type="protein sequence ID" value="PFK46219.1"/>
    <property type="molecule type" value="Genomic_DNA"/>
</dbReference>
<name>A0A2B0MZB5_BACCE</name>
<evidence type="ECO:0000313" key="2">
    <source>
        <dbReference type="Proteomes" id="UP000242656"/>
    </source>
</evidence>
<reference evidence="1 2" key="1">
    <citation type="submission" date="2017-09" db="EMBL/GenBank/DDBJ databases">
        <title>Large-scale bioinformatics analysis of Bacillus genomes uncovers conserved roles of natural products in bacterial physiology.</title>
        <authorList>
            <consortium name="Agbiome Team Llc"/>
            <person name="Bleich R.M."/>
            <person name="Grubbs K.J."/>
            <person name="Santa Maria K.C."/>
            <person name="Allen S.E."/>
            <person name="Farag S."/>
            <person name="Shank E.A."/>
            <person name="Bowers A."/>
        </authorList>
    </citation>
    <scope>NUCLEOTIDE SEQUENCE [LARGE SCALE GENOMIC DNA]</scope>
    <source>
        <strain evidence="1 2">AFS083043</strain>
    </source>
</reference>
<gene>
    <name evidence="1" type="ORF">COI93_05345</name>
</gene>
<sequence>MSEERKLVILNETFKKEGSQAEIEGLTIMVDGIIKQVFDKIKSDREYASYNEVLRDVIFEGINGIIKNSEV</sequence>
<proteinExistence type="predicted"/>
<dbReference type="RefSeq" id="WP_098489966.1">
    <property type="nucleotide sequence ID" value="NZ_NUWN01000021.1"/>
</dbReference>
<dbReference type="Proteomes" id="UP000242656">
    <property type="component" value="Unassembled WGS sequence"/>
</dbReference>